<keyword evidence="8" id="KW-0325">Glycoprotein</keyword>
<evidence type="ECO:0000313" key="13">
    <source>
        <dbReference type="WBParaSite" id="BTMF_0000218101-mRNA-1"/>
    </source>
</evidence>
<gene>
    <name evidence="11" type="ORF">BTMF_LOCUS1509</name>
</gene>
<evidence type="ECO:0000256" key="7">
    <source>
        <dbReference type="ARBA" id="ARBA00023136"/>
    </source>
</evidence>
<organism evidence="13">
    <name type="scientific">Brugia timori</name>
    <dbReference type="NCBI Taxonomy" id="42155"/>
    <lineage>
        <taxon>Eukaryota</taxon>
        <taxon>Metazoa</taxon>
        <taxon>Ecdysozoa</taxon>
        <taxon>Nematoda</taxon>
        <taxon>Chromadorea</taxon>
        <taxon>Rhabditida</taxon>
        <taxon>Spirurina</taxon>
        <taxon>Spiruromorpha</taxon>
        <taxon>Filarioidea</taxon>
        <taxon>Onchocercidae</taxon>
        <taxon>Brugia</taxon>
    </lineage>
</organism>
<keyword evidence="4" id="KW-0256">Endoplasmic reticulum</keyword>
<dbReference type="STRING" id="42155.A0A0R3Q777"/>
<dbReference type="InterPro" id="IPR033294">
    <property type="entry name" value="Erlin1/2"/>
</dbReference>
<dbReference type="GO" id="GO:0031625">
    <property type="term" value="F:ubiquitin protein ligase binding"/>
    <property type="evidence" value="ECO:0007669"/>
    <property type="project" value="InterPro"/>
</dbReference>
<comment type="similarity">
    <text evidence="2">Belongs to the band 7/mec-2 family.</text>
</comment>
<protein>
    <submittedName>
        <fullName evidence="13">PHB domain-containing protein</fullName>
    </submittedName>
</protein>
<dbReference type="Proteomes" id="UP000280834">
    <property type="component" value="Unassembled WGS sequence"/>
</dbReference>
<sequence length="98" mass="10806">MEGKAKRTKVKTVHGPVIAYMVPGWPLVTVGAIVALFMAFALHHIEEGHVGVYYRGGALLSRVSQPGYHLMFPFFTTYKSVQVTLQTDEAKNVPCGTR</sequence>
<dbReference type="InterPro" id="IPR001107">
    <property type="entry name" value="Band_7"/>
</dbReference>
<evidence type="ECO:0000256" key="2">
    <source>
        <dbReference type="ARBA" id="ARBA00008164"/>
    </source>
</evidence>
<evidence type="ECO:0000256" key="1">
    <source>
        <dbReference type="ARBA" id="ARBA00004648"/>
    </source>
</evidence>
<reference evidence="11 12" key="2">
    <citation type="submission" date="2018-11" db="EMBL/GenBank/DDBJ databases">
        <authorList>
            <consortium name="Pathogen Informatics"/>
        </authorList>
    </citation>
    <scope>NUCLEOTIDE SEQUENCE [LARGE SCALE GENOMIC DNA]</scope>
</reference>
<dbReference type="EMBL" id="UZAG01001097">
    <property type="protein sequence ID" value="VDO10397.1"/>
    <property type="molecule type" value="Genomic_DNA"/>
</dbReference>
<evidence type="ECO:0000259" key="10">
    <source>
        <dbReference type="Pfam" id="PF01145"/>
    </source>
</evidence>
<dbReference type="AlphaFoldDB" id="A0A0R3Q777"/>
<dbReference type="WBParaSite" id="BTMF_0000218101-mRNA-1">
    <property type="protein sequence ID" value="BTMF_0000218101-mRNA-1"/>
    <property type="gene ID" value="BTMF_0000218101"/>
</dbReference>
<keyword evidence="6 9" id="KW-1133">Transmembrane helix</keyword>
<keyword evidence="7 9" id="KW-0472">Membrane</keyword>
<keyword evidence="5" id="KW-0735">Signal-anchor</keyword>
<keyword evidence="12" id="KW-1185">Reference proteome</keyword>
<evidence type="ECO:0000256" key="3">
    <source>
        <dbReference type="ARBA" id="ARBA00022692"/>
    </source>
</evidence>
<dbReference type="GO" id="GO:0015485">
    <property type="term" value="F:cholesterol binding"/>
    <property type="evidence" value="ECO:0007669"/>
    <property type="project" value="TreeGrafter"/>
</dbReference>
<keyword evidence="3 9" id="KW-0812">Transmembrane</keyword>
<evidence type="ECO:0000256" key="8">
    <source>
        <dbReference type="ARBA" id="ARBA00023180"/>
    </source>
</evidence>
<proteinExistence type="inferred from homology"/>
<comment type="subcellular location">
    <subcellularLocation>
        <location evidence="1">Endoplasmic reticulum membrane</location>
        <topology evidence="1">Single-pass type II membrane protein</topology>
    </subcellularLocation>
</comment>
<evidence type="ECO:0000256" key="5">
    <source>
        <dbReference type="ARBA" id="ARBA00022968"/>
    </source>
</evidence>
<dbReference type="GO" id="GO:0032933">
    <property type="term" value="P:SREBP signaling pathway"/>
    <property type="evidence" value="ECO:0007669"/>
    <property type="project" value="TreeGrafter"/>
</dbReference>
<evidence type="ECO:0000313" key="11">
    <source>
        <dbReference type="EMBL" id="VDO10397.1"/>
    </source>
</evidence>
<name>A0A0R3Q777_9BILA</name>
<evidence type="ECO:0000256" key="6">
    <source>
        <dbReference type="ARBA" id="ARBA00022989"/>
    </source>
</evidence>
<evidence type="ECO:0000313" key="12">
    <source>
        <dbReference type="Proteomes" id="UP000280834"/>
    </source>
</evidence>
<dbReference type="Pfam" id="PF01145">
    <property type="entry name" value="Band_7"/>
    <property type="match status" value="1"/>
</dbReference>
<feature type="transmembrane region" description="Helical" evidence="9">
    <location>
        <begin position="20"/>
        <end position="42"/>
    </location>
</feature>
<dbReference type="GO" id="GO:0005789">
    <property type="term" value="C:endoplasmic reticulum membrane"/>
    <property type="evidence" value="ECO:0007669"/>
    <property type="project" value="UniProtKB-SubCell"/>
</dbReference>
<dbReference type="PANTHER" id="PTHR15351">
    <property type="entry name" value="ERLIN (ER LIPID RAFT ASSOCIATED PROTEIN) HOMOLOG"/>
    <property type="match status" value="1"/>
</dbReference>
<dbReference type="PANTHER" id="PTHR15351:SF3">
    <property type="entry name" value="ERLIN"/>
    <property type="match status" value="1"/>
</dbReference>
<evidence type="ECO:0000256" key="9">
    <source>
        <dbReference type="SAM" id="Phobius"/>
    </source>
</evidence>
<reference evidence="13" key="1">
    <citation type="submission" date="2017-02" db="UniProtKB">
        <authorList>
            <consortium name="WormBaseParasite"/>
        </authorList>
    </citation>
    <scope>IDENTIFICATION</scope>
</reference>
<accession>A0A0R3Q777</accession>
<feature type="domain" description="Band 7" evidence="10">
    <location>
        <begin position="45"/>
        <end position="98"/>
    </location>
</feature>
<evidence type="ECO:0000256" key="4">
    <source>
        <dbReference type="ARBA" id="ARBA00022824"/>
    </source>
</evidence>